<dbReference type="AlphaFoldDB" id="A0A173YJM7"/>
<dbReference type="OrthoDB" id="1926023at2"/>
<reference evidence="1 2" key="1">
    <citation type="submission" date="2015-09" db="EMBL/GenBank/DDBJ databases">
        <authorList>
            <consortium name="Pathogen Informatics"/>
        </authorList>
    </citation>
    <scope>NUCLEOTIDE SEQUENCE [LARGE SCALE GENOMIC DNA]</scope>
    <source>
        <strain evidence="1 2">2789STDY5834855</strain>
    </source>
</reference>
<sequence>MKNNAYEIMKEMWAIDEEIQKLTSDLKKTAQITEREVLERRIDSLYAEFLKYKHLLQDIQVTGL</sequence>
<dbReference type="GeneID" id="83010464"/>
<accession>A0A173YJM7</accession>
<proteinExistence type="predicted"/>
<name>A0A173YJM7_9CLOT</name>
<evidence type="ECO:0000313" key="1">
    <source>
        <dbReference type="EMBL" id="CUN62948.1"/>
    </source>
</evidence>
<gene>
    <name evidence="1" type="ORF">ERS852470_00349</name>
</gene>
<protein>
    <submittedName>
        <fullName evidence="1">Uncharacterized protein</fullName>
    </submittedName>
</protein>
<organism evidence="1 2">
    <name type="scientific">Clostridium disporicum</name>
    <dbReference type="NCBI Taxonomy" id="84024"/>
    <lineage>
        <taxon>Bacteria</taxon>
        <taxon>Bacillati</taxon>
        <taxon>Bacillota</taxon>
        <taxon>Clostridia</taxon>
        <taxon>Eubacteriales</taxon>
        <taxon>Clostridiaceae</taxon>
        <taxon>Clostridium</taxon>
    </lineage>
</organism>
<evidence type="ECO:0000313" key="2">
    <source>
        <dbReference type="Proteomes" id="UP000095558"/>
    </source>
</evidence>
<dbReference type="Proteomes" id="UP000095558">
    <property type="component" value="Unassembled WGS sequence"/>
</dbReference>
<dbReference type="RefSeq" id="WP_042393952.1">
    <property type="nucleotide sequence ID" value="NZ_CYYT01000013.1"/>
</dbReference>
<dbReference type="EMBL" id="CYZV01000003">
    <property type="protein sequence ID" value="CUN62948.1"/>
    <property type="molecule type" value="Genomic_DNA"/>
</dbReference>